<proteinExistence type="predicted"/>
<protein>
    <submittedName>
        <fullName evidence="1">Uncharacterized protein</fullName>
    </submittedName>
</protein>
<gene>
    <name evidence="1" type="ORF">FSB_LOCUS34434</name>
</gene>
<dbReference type="AlphaFoldDB" id="A0A2N9H3E9"/>
<evidence type="ECO:0000313" key="1">
    <source>
        <dbReference type="EMBL" id="SPD06552.1"/>
    </source>
</evidence>
<dbReference type="EMBL" id="OIVN01002802">
    <property type="protein sequence ID" value="SPD06552.1"/>
    <property type="molecule type" value="Genomic_DNA"/>
</dbReference>
<reference evidence="1" key="1">
    <citation type="submission" date="2018-02" db="EMBL/GenBank/DDBJ databases">
        <authorList>
            <person name="Cohen D.B."/>
            <person name="Kent A.D."/>
        </authorList>
    </citation>
    <scope>NUCLEOTIDE SEQUENCE</scope>
</reference>
<dbReference type="Pfam" id="PF04720">
    <property type="entry name" value="PDDEXK_6"/>
    <property type="match status" value="1"/>
</dbReference>
<dbReference type="InterPro" id="IPR006502">
    <property type="entry name" value="PDDEXK-like"/>
</dbReference>
<accession>A0A2N9H3E9</accession>
<sequence>MSSSEEERLVQMVEDFIESESSSPIFSASSACLPHTQYLTLQEIVGSGTQVEAEILESVLRHMRSNKREAKKTSSLKKWLVMKHKMDGYNASLCHTSWLTSLGCPACLNGSLACHKVSAAGENKEPKGGAHGHVYSKWAPSPPMVKSKRSNLAGGSALSSQFSNMSINCC</sequence>
<organism evidence="1">
    <name type="scientific">Fagus sylvatica</name>
    <name type="common">Beechnut</name>
    <dbReference type="NCBI Taxonomy" id="28930"/>
    <lineage>
        <taxon>Eukaryota</taxon>
        <taxon>Viridiplantae</taxon>
        <taxon>Streptophyta</taxon>
        <taxon>Embryophyta</taxon>
        <taxon>Tracheophyta</taxon>
        <taxon>Spermatophyta</taxon>
        <taxon>Magnoliopsida</taxon>
        <taxon>eudicotyledons</taxon>
        <taxon>Gunneridae</taxon>
        <taxon>Pentapetalae</taxon>
        <taxon>rosids</taxon>
        <taxon>fabids</taxon>
        <taxon>Fagales</taxon>
        <taxon>Fagaceae</taxon>
        <taxon>Fagus</taxon>
    </lineage>
</organism>
<name>A0A2N9H3E9_FAGSY</name>